<keyword evidence="1" id="KW-0812">Transmembrane</keyword>
<dbReference type="AlphaFoldDB" id="A0A2S0NJV8"/>
<sequence length="166" mass="19482">MKKDNIRASLKKYRASQKQVHAQEVEEILKDTYDAGDQNAKIYFYRQNKKLRWWGWVLPWVFALVATGLSFLIGWLLYNDVNLNGINGGWHGVGWVSLSFLIAFVFAYMVLSWFRNRAAAKYFNHKARRYQYTLTEWEAKIIVWKKIVFLTCLPLILLTGLTIGLL</sequence>
<evidence type="ECO:0000256" key="1">
    <source>
        <dbReference type="SAM" id="Phobius"/>
    </source>
</evidence>
<keyword evidence="1" id="KW-0472">Membrane</keyword>
<organism evidence="2 3">
    <name type="scientific">Williamsoniiplasma luminosum</name>
    <dbReference type="NCBI Taxonomy" id="214888"/>
    <lineage>
        <taxon>Bacteria</taxon>
        <taxon>Bacillati</taxon>
        <taxon>Mycoplasmatota</taxon>
        <taxon>Mollicutes</taxon>
        <taxon>Entomoplasmatales</taxon>
        <taxon>Williamsoniiplasma</taxon>
    </lineage>
</organism>
<feature type="transmembrane region" description="Helical" evidence="1">
    <location>
        <begin position="147"/>
        <end position="165"/>
    </location>
</feature>
<protein>
    <submittedName>
        <fullName evidence="2">Uncharacterized protein</fullName>
    </submittedName>
</protein>
<dbReference type="RefSeq" id="WP_303662633.1">
    <property type="nucleotide sequence ID" value="NZ_CP027019.1"/>
</dbReference>
<evidence type="ECO:0000313" key="2">
    <source>
        <dbReference type="EMBL" id="AVP49303.1"/>
    </source>
</evidence>
<keyword evidence="1" id="KW-1133">Transmembrane helix</keyword>
<name>A0A2S0NJV8_9MOLU</name>
<gene>
    <name evidence="2" type="ORF">C5T88_01770</name>
</gene>
<dbReference type="Proteomes" id="UP000239250">
    <property type="component" value="Chromosome"/>
</dbReference>
<reference evidence="3" key="1">
    <citation type="submission" date="2018-02" db="EMBL/GenBank/DDBJ databases">
        <title>Firefly genomes illuminate parallel origins of bioluminescence in beetles.</title>
        <authorList>
            <person name="Fallon T.R."/>
            <person name="Lower S.E.S."/>
            <person name="Behringer M."/>
            <person name="Weng J.-K."/>
        </authorList>
    </citation>
    <scope>NUCLEOTIDE SEQUENCE [LARGE SCALE GENOMIC DNA]</scope>
</reference>
<proteinExistence type="predicted"/>
<feature type="transmembrane region" description="Helical" evidence="1">
    <location>
        <begin position="90"/>
        <end position="111"/>
    </location>
</feature>
<dbReference type="EMBL" id="CP027019">
    <property type="protein sequence ID" value="AVP49303.1"/>
    <property type="molecule type" value="Genomic_DNA"/>
</dbReference>
<feature type="transmembrane region" description="Helical" evidence="1">
    <location>
        <begin position="53"/>
        <end position="78"/>
    </location>
</feature>
<accession>A0A2S0NJV8</accession>
<evidence type="ECO:0000313" key="3">
    <source>
        <dbReference type="Proteomes" id="UP000239250"/>
    </source>
</evidence>